<dbReference type="AlphaFoldDB" id="A0A7X2LZN1"/>
<evidence type="ECO:0000313" key="2">
    <source>
        <dbReference type="Proteomes" id="UP000448867"/>
    </source>
</evidence>
<keyword evidence="2" id="KW-1185">Reference proteome</keyword>
<organism evidence="1 2">
    <name type="scientific">Metabacillus lacus</name>
    <dbReference type="NCBI Taxonomy" id="1983721"/>
    <lineage>
        <taxon>Bacteria</taxon>
        <taxon>Bacillati</taxon>
        <taxon>Bacillota</taxon>
        <taxon>Bacilli</taxon>
        <taxon>Bacillales</taxon>
        <taxon>Bacillaceae</taxon>
        <taxon>Metabacillus</taxon>
    </lineage>
</organism>
<dbReference type="PROSITE" id="PS51257">
    <property type="entry name" value="PROKAR_LIPOPROTEIN"/>
    <property type="match status" value="1"/>
</dbReference>
<gene>
    <name evidence="1" type="ORF">GJU40_08125</name>
</gene>
<dbReference type="EMBL" id="WKKI01000011">
    <property type="protein sequence ID" value="MRX72127.1"/>
    <property type="molecule type" value="Genomic_DNA"/>
</dbReference>
<protein>
    <recommendedName>
        <fullName evidence="3">Lipoprotein</fullName>
    </recommendedName>
</protein>
<evidence type="ECO:0008006" key="3">
    <source>
        <dbReference type="Google" id="ProtNLM"/>
    </source>
</evidence>
<comment type="caution">
    <text evidence="1">The sequence shown here is derived from an EMBL/GenBank/DDBJ whole genome shotgun (WGS) entry which is preliminary data.</text>
</comment>
<dbReference type="OrthoDB" id="1904509at2"/>
<proteinExistence type="predicted"/>
<dbReference type="Proteomes" id="UP000448867">
    <property type="component" value="Unassembled WGS sequence"/>
</dbReference>
<name>A0A7X2LZN1_9BACI</name>
<evidence type="ECO:0000313" key="1">
    <source>
        <dbReference type="EMBL" id="MRX72127.1"/>
    </source>
</evidence>
<reference evidence="1 2" key="1">
    <citation type="submission" date="2019-11" db="EMBL/GenBank/DDBJ databases">
        <title>Bacillus lacus genome.</title>
        <authorList>
            <person name="Allen C.J."/>
            <person name="Newman J.D."/>
        </authorList>
    </citation>
    <scope>NUCLEOTIDE SEQUENCE [LARGE SCALE GENOMIC DNA]</scope>
    <source>
        <strain evidence="1 2">KCTC 33946</strain>
    </source>
</reference>
<accession>A0A7X2LZN1</accession>
<dbReference type="RefSeq" id="WP_154307259.1">
    <property type="nucleotide sequence ID" value="NZ_WKKI01000011.1"/>
</dbReference>
<sequence length="157" mass="18082">MKKVFILLIAFILTGCSNQPTLTENGEIADSYLQKLGYEVVSYEGESMIIFTKPRLTDMPDEQIWGVQYTEPDEYLDKEILLEKFLIKNHPLDDQFDMGKTNATVMTLNGEVIGGWSFPHSKEPLVGAPYSIDGKTIEEIHGDWQKWNNEWKSKYKK</sequence>